<keyword evidence="4" id="KW-1185">Reference proteome</keyword>
<protein>
    <submittedName>
        <fullName evidence="3">Nucleoside triphosphate pyrophosphohydrolase</fullName>
    </submittedName>
</protein>
<proteinExistence type="inferred from homology"/>
<name>A0A0A1MEV2_9BACI</name>
<dbReference type="InterPro" id="IPR015797">
    <property type="entry name" value="NUDIX_hydrolase-like_dom_sf"/>
</dbReference>
<dbReference type="EMBL" id="CDGG01000001">
    <property type="protein sequence ID" value="CEI81633.1"/>
    <property type="molecule type" value="Genomic_DNA"/>
</dbReference>
<comment type="similarity">
    <text evidence="1">Belongs to the Nudix hydrolase family.</text>
</comment>
<organism evidence="3 4">
    <name type="scientific">Oceanobacillus oncorhynchi</name>
    <dbReference type="NCBI Taxonomy" id="545501"/>
    <lineage>
        <taxon>Bacteria</taxon>
        <taxon>Bacillati</taxon>
        <taxon>Bacillota</taxon>
        <taxon>Bacilli</taxon>
        <taxon>Bacillales</taxon>
        <taxon>Bacillaceae</taxon>
        <taxon>Oceanobacillus</taxon>
    </lineage>
</organism>
<evidence type="ECO:0000259" key="2">
    <source>
        <dbReference type="PROSITE" id="PS51462"/>
    </source>
</evidence>
<dbReference type="Pfam" id="PF00293">
    <property type="entry name" value="NUDIX"/>
    <property type="match status" value="1"/>
</dbReference>
<reference evidence="3 4" key="1">
    <citation type="submission" date="2014-11" db="EMBL/GenBank/DDBJ databases">
        <authorList>
            <person name="Urmite Genomes Urmite Genomes"/>
        </authorList>
    </citation>
    <scope>NUCLEOTIDE SEQUENCE [LARGE SCALE GENOMIC DNA]</scope>
    <source>
        <strain evidence="3 4">Oc5</strain>
    </source>
</reference>
<gene>
    <name evidence="3" type="ORF">BN997_01468</name>
</gene>
<dbReference type="SUPFAM" id="SSF55811">
    <property type="entry name" value="Nudix"/>
    <property type="match status" value="1"/>
</dbReference>
<evidence type="ECO:0000256" key="1">
    <source>
        <dbReference type="ARBA" id="ARBA00005582"/>
    </source>
</evidence>
<evidence type="ECO:0000313" key="4">
    <source>
        <dbReference type="Proteomes" id="UP000040453"/>
    </source>
</evidence>
<keyword evidence="3" id="KW-0378">Hydrolase</keyword>
<dbReference type="PANTHER" id="PTHR43736">
    <property type="entry name" value="ADP-RIBOSE PYROPHOSPHATASE"/>
    <property type="match status" value="1"/>
</dbReference>
<dbReference type="STRING" id="545501.BN997_01468"/>
<accession>A0A0A1MEV2</accession>
<dbReference type="PROSITE" id="PS51462">
    <property type="entry name" value="NUDIX"/>
    <property type="match status" value="1"/>
</dbReference>
<dbReference type="AlphaFoldDB" id="A0A0A1MEV2"/>
<evidence type="ECO:0000313" key="3">
    <source>
        <dbReference type="EMBL" id="CEI81633.1"/>
    </source>
</evidence>
<dbReference type="Gene3D" id="3.90.79.10">
    <property type="entry name" value="Nucleoside Triphosphate Pyrophosphohydrolase"/>
    <property type="match status" value="1"/>
</dbReference>
<dbReference type="PANTHER" id="PTHR43736:SF1">
    <property type="entry name" value="DIHYDRONEOPTERIN TRIPHOSPHATE DIPHOSPHATASE"/>
    <property type="match status" value="1"/>
</dbReference>
<feature type="domain" description="Nudix hydrolase" evidence="2">
    <location>
        <begin position="2"/>
        <end position="136"/>
    </location>
</feature>
<dbReference type="InterPro" id="IPR000086">
    <property type="entry name" value="NUDIX_hydrolase_dom"/>
</dbReference>
<sequence length="175" mass="20060">MKLRQMAVAFLFNDQQEVLFLQKKSNSPFLPGRMVPIGGHIEAGEINTPYHACIREIKEETGLTEKQLNNLRLRYVVHRMRNNSEIRIQYVYFGSVSVHSNLLESDEGELSWVNAQDIVNQAVTATTKEMMKHYMEIGKSTNKVYVGTMKSLNGEPDIAWGVLEDWEKQVDGEIK</sequence>
<dbReference type="GO" id="GO:0016787">
    <property type="term" value="F:hydrolase activity"/>
    <property type="evidence" value="ECO:0007669"/>
    <property type="project" value="UniProtKB-KW"/>
</dbReference>
<dbReference type="Proteomes" id="UP000040453">
    <property type="component" value="Unassembled WGS sequence"/>
</dbReference>